<keyword evidence="2" id="KW-1185">Reference proteome</keyword>
<reference evidence="1 2" key="1">
    <citation type="journal article" date="2019" name="Appl. Environ. Microbiol.">
        <title>Clostridium scindens ATCC 35704: integration of nutritional requirements, the complete genome sequence, and global transcriptional responses to bile acids.</title>
        <authorList>
            <person name="Devendran S."/>
            <person name="Shrestha R."/>
            <person name="Alves J.M.P."/>
            <person name="Wolf P.G."/>
            <person name="Ly L."/>
            <person name="Hernandez A.G."/>
            <person name="Mendez-Garcia C."/>
            <person name="Inboden A."/>
            <person name="Wiley J."/>
            <person name="Paul O."/>
            <person name="Allen A."/>
            <person name="Springer E."/>
            <person name="Wright C.L."/>
            <person name="Fields C.J."/>
            <person name="Daniel S.L."/>
            <person name="Ridlon J.M."/>
        </authorList>
    </citation>
    <scope>NUCLEOTIDE SEQUENCE [LARGE SCALE GENOMIC DNA]</scope>
    <source>
        <strain evidence="1 2">ATCC 35704</strain>
    </source>
</reference>
<name>A0A494WP30_CLOS5</name>
<protein>
    <submittedName>
        <fullName evidence="1">Uncharacterized protein</fullName>
    </submittedName>
</protein>
<organism evidence="1 2">
    <name type="scientific">Clostridium scindens (strain ATCC 35704 / DSM 5676 / VPI 13733 / 19)</name>
    <dbReference type="NCBI Taxonomy" id="411468"/>
    <lineage>
        <taxon>Bacteria</taxon>
        <taxon>Bacillati</taxon>
        <taxon>Bacillota</taxon>
        <taxon>Clostridia</taxon>
        <taxon>Lachnospirales</taxon>
        <taxon>Lachnospiraceae</taxon>
    </lineage>
</organism>
<dbReference type="Proteomes" id="UP000289664">
    <property type="component" value="Chromosome"/>
</dbReference>
<evidence type="ECO:0000313" key="1">
    <source>
        <dbReference type="EMBL" id="QBF73873.1"/>
    </source>
</evidence>
<gene>
    <name evidence="1" type="ORF">HDCHBGLK_01262</name>
</gene>
<dbReference type="AlphaFoldDB" id="A0A494WP30"/>
<dbReference type="KEGG" id="csci:HDCHBGLK_01262"/>
<sequence length="41" mass="4684">MLRKASKNRQEAISQACPNTNEVTLKMRSVTMEEIMRGCDL</sequence>
<dbReference type="EMBL" id="CP036170">
    <property type="protein sequence ID" value="QBF73873.1"/>
    <property type="molecule type" value="Genomic_DNA"/>
</dbReference>
<evidence type="ECO:0000313" key="2">
    <source>
        <dbReference type="Proteomes" id="UP000289664"/>
    </source>
</evidence>
<accession>A0A494WP30</accession>
<proteinExistence type="predicted"/>